<gene>
    <name evidence="1" type="ORF">CMUS01_04520</name>
</gene>
<organism evidence="1 2">
    <name type="scientific">Colletotrichum musicola</name>
    <dbReference type="NCBI Taxonomy" id="2175873"/>
    <lineage>
        <taxon>Eukaryota</taxon>
        <taxon>Fungi</taxon>
        <taxon>Dikarya</taxon>
        <taxon>Ascomycota</taxon>
        <taxon>Pezizomycotina</taxon>
        <taxon>Sordariomycetes</taxon>
        <taxon>Hypocreomycetidae</taxon>
        <taxon>Glomerellales</taxon>
        <taxon>Glomerellaceae</taxon>
        <taxon>Colletotrichum</taxon>
        <taxon>Colletotrichum orchidearum species complex</taxon>
    </lineage>
</organism>
<reference evidence="1" key="1">
    <citation type="journal article" date="2020" name="Phytopathology">
        <title>Genome Sequence Resources of Colletotrichum truncatum, C. plurivorum, C. musicola, and C. sojae: Four Species Pathogenic to Soybean (Glycine max).</title>
        <authorList>
            <person name="Rogerio F."/>
            <person name="Boufleur T.R."/>
            <person name="Ciampi-Guillardi M."/>
            <person name="Sukno S.A."/>
            <person name="Thon M.R."/>
            <person name="Massola Junior N.S."/>
            <person name="Baroncelli R."/>
        </authorList>
    </citation>
    <scope>NUCLEOTIDE SEQUENCE</scope>
    <source>
        <strain evidence="1">LFN0074</strain>
    </source>
</reference>
<dbReference type="EMBL" id="WIGM01000124">
    <property type="protein sequence ID" value="KAF6838669.1"/>
    <property type="molecule type" value="Genomic_DNA"/>
</dbReference>
<comment type="caution">
    <text evidence="1">The sequence shown here is derived from an EMBL/GenBank/DDBJ whole genome shotgun (WGS) entry which is preliminary data.</text>
</comment>
<keyword evidence="2" id="KW-1185">Reference proteome</keyword>
<accession>A0A8H6NMA8</accession>
<dbReference type="AlphaFoldDB" id="A0A8H6NMA8"/>
<name>A0A8H6NMA8_9PEZI</name>
<evidence type="ECO:0000313" key="2">
    <source>
        <dbReference type="Proteomes" id="UP000639643"/>
    </source>
</evidence>
<dbReference type="Proteomes" id="UP000639643">
    <property type="component" value="Unassembled WGS sequence"/>
</dbReference>
<sequence>MLPDGSVVVVVVDEADDAEVSVPEIVAMLVDSVLCEDAGEPIAVAEEEPEADEVLLDVEDRGDEAGNEEVVDEDPDADVEVLPTLLAIDVVVPWEVE</sequence>
<evidence type="ECO:0000313" key="1">
    <source>
        <dbReference type="EMBL" id="KAF6838669.1"/>
    </source>
</evidence>
<proteinExistence type="predicted"/>
<protein>
    <submittedName>
        <fullName evidence="1">Uncharacterized protein</fullName>
    </submittedName>
</protein>